<dbReference type="InterPro" id="IPR050667">
    <property type="entry name" value="PPR-containing_protein"/>
</dbReference>
<sequence>MSSSGSSLCRRLWIKSLCHDFILLQRSRSPFYPTLQQTCRLSSQVYYQPPPTFLTPTLRPPIISKTTTTALPRKALEKMTLDLVKSNHIDDAHRLLTDIYRSGRTPTVDMYNHIIKALAKQFRCQQRQIEAHTLLDDMVHHGVTPNAQTYIQFLLGYALHTSATNATTIRQMQLIFDRFLDYEHQQGYKRTQQKIKKLVEVMASIGHGAILPVMVASVKARVSLDVVIWHHALSGCTKGDSMEAAEQLLEIMIRRDATAYDIVIGGYLMCGEVDRAIELFQRMMDDGIVADDRTYQKFLRAYAKDATKQGTTRTVVQHENQLDTLQRLWQAMMKTMPTTQQLHDDTLVMLLECYLRNKEYAAMEQVYWDLRQHDYAFSRRSVIYFYKAISGFAQQQHLISGIAMFYDLLMHGHGANHSTTSSLLRACVLRGQLDMAQQILGVVEETVEKPAAVEHYTTMLKAYVQQGQLDMAAHMFTKVQQHCEANGSTSVSRCLSSSYQTMIRGYFKAQQSDMVDALFKQWITLQQKDKPKNNRTLDMMDEGMIGVMVEGYGLLGDREGLDEFLCRGDVDTSSTRTKTILIQSRLQQGDVEGAEKDLNDGLAMTDIKAMQSSVEAVLCGMALNGNVASCEYWVDLLLSKGLINNRSYMALLVCYGKAGEMVKLQQIYDDLNQQGIQLEDGIENKVKLEWLETNVYS</sequence>
<name>A0A1X2IUU9_9FUNG</name>
<dbReference type="NCBIfam" id="TIGR00756">
    <property type="entry name" value="PPR"/>
    <property type="match status" value="1"/>
</dbReference>
<dbReference type="PANTHER" id="PTHR47939">
    <property type="entry name" value="MEMBRANE-ASSOCIATED SALT-INDUCIBLE PROTEIN-LIKE"/>
    <property type="match status" value="1"/>
</dbReference>
<dbReference type="Pfam" id="PF13041">
    <property type="entry name" value="PPR_2"/>
    <property type="match status" value="1"/>
</dbReference>
<feature type="repeat" description="PPR" evidence="2">
    <location>
        <begin position="256"/>
        <end position="290"/>
    </location>
</feature>
<proteinExistence type="predicted"/>
<dbReference type="OrthoDB" id="185373at2759"/>
<comment type="caution">
    <text evidence="3">The sequence shown here is derived from an EMBL/GenBank/DDBJ whole genome shotgun (WGS) entry which is preliminary data.</text>
</comment>
<keyword evidence="1" id="KW-0677">Repeat</keyword>
<dbReference type="PANTHER" id="PTHR47939:SF13">
    <property type="entry name" value="OS03G0201400 PROTEIN"/>
    <property type="match status" value="1"/>
</dbReference>
<dbReference type="InterPro" id="IPR002885">
    <property type="entry name" value="PPR_rpt"/>
</dbReference>
<dbReference type="PROSITE" id="PS51375">
    <property type="entry name" value="PPR"/>
    <property type="match status" value="1"/>
</dbReference>
<evidence type="ECO:0000256" key="1">
    <source>
        <dbReference type="ARBA" id="ARBA00022737"/>
    </source>
</evidence>
<evidence type="ECO:0000313" key="3">
    <source>
        <dbReference type="EMBL" id="ORZ22568.1"/>
    </source>
</evidence>
<dbReference type="Pfam" id="PF01535">
    <property type="entry name" value="PPR"/>
    <property type="match status" value="3"/>
</dbReference>
<evidence type="ECO:0008006" key="5">
    <source>
        <dbReference type="Google" id="ProtNLM"/>
    </source>
</evidence>
<dbReference type="InterPro" id="IPR011990">
    <property type="entry name" value="TPR-like_helical_dom_sf"/>
</dbReference>
<dbReference type="Gene3D" id="1.25.40.10">
    <property type="entry name" value="Tetratricopeptide repeat domain"/>
    <property type="match status" value="3"/>
</dbReference>
<reference evidence="3 4" key="1">
    <citation type="submission" date="2016-07" db="EMBL/GenBank/DDBJ databases">
        <title>Pervasive Adenine N6-methylation of Active Genes in Fungi.</title>
        <authorList>
            <consortium name="DOE Joint Genome Institute"/>
            <person name="Mondo S.J."/>
            <person name="Dannebaum R.O."/>
            <person name="Kuo R.C."/>
            <person name="Labutti K."/>
            <person name="Haridas S."/>
            <person name="Kuo A."/>
            <person name="Salamov A."/>
            <person name="Ahrendt S.R."/>
            <person name="Lipzen A."/>
            <person name="Sullivan W."/>
            <person name="Andreopoulos W.B."/>
            <person name="Clum A."/>
            <person name="Lindquist E."/>
            <person name="Daum C."/>
            <person name="Ramamoorthy G.K."/>
            <person name="Gryganskyi A."/>
            <person name="Culley D."/>
            <person name="Magnuson J.K."/>
            <person name="James T.Y."/>
            <person name="O'Malley M.A."/>
            <person name="Stajich J.E."/>
            <person name="Spatafora J.W."/>
            <person name="Visel A."/>
            <person name="Grigoriev I.V."/>
        </authorList>
    </citation>
    <scope>NUCLEOTIDE SEQUENCE [LARGE SCALE GENOMIC DNA]</scope>
    <source>
        <strain evidence="3 4">NRRL 1336</strain>
    </source>
</reference>
<dbReference type="Proteomes" id="UP000193560">
    <property type="component" value="Unassembled WGS sequence"/>
</dbReference>
<organism evidence="3 4">
    <name type="scientific">Absidia repens</name>
    <dbReference type="NCBI Taxonomy" id="90262"/>
    <lineage>
        <taxon>Eukaryota</taxon>
        <taxon>Fungi</taxon>
        <taxon>Fungi incertae sedis</taxon>
        <taxon>Mucoromycota</taxon>
        <taxon>Mucoromycotina</taxon>
        <taxon>Mucoromycetes</taxon>
        <taxon>Mucorales</taxon>
        <taxon>Cunninghamellaceae</taxon>
        <taxon>Absidia</taxon>
    </lineage>
</organism>
<dbReference type="AlphaFoldDB" id="A0A1X2IUU9"/>
<evidence type="ECO:0000313" key="4">
    <source>
        <dbReference type="Proteomes" id="UP000193560"/>
    </source>
</evidence>
<evidence type="ECO:0000256" key="2">
    <source>
        <dbReference type="PROSITE-ProRule" id="PRU00708"/>
    </source>
</evidence>
<keyword evidence="4" id="KW-1185">Reference proteome</keyword>
<dbReference type="STRING" id="90262.A0A1X2IUU9"/>
<protein>
    <recommendedName>
        <fullName evidence="5">Pentacotripeptide-repeat region of PRORP domain-containing protein</fullName>
    </recommendedName>
</protein>
<accession>A0A1X2IUU9</accession>
<gene>
    <name evidence="3" type="ORF">BCR42DRAFT_447859</name>
</gene>
<dbReference type="EMBL" id="MCGE01000004">
    <property type="protein sequence ID" value="ORZ22568.1"/>
    <property type="molecule type" value="Genomic_DNA"/>
</dbReference>